<sequence>MEGLEALAKTAKDRGVRLYLTDDFVYAFKGSSNGSFSERDDVIKGANHFPVTDRFNETFLLNARKRNLQFRSAYLDALKTLPVAGIQFDSFGFVDYFDYNEAYPLSRAGTAAEWMEMMDQSRAAFGGAAVTGGNGYVLPHTDRIFGLGTEDSGYFFTDETVPFYQMVVHGYIPYSGTAANLFHDPQMQWLKAVEYGYMPFYQLTYQHSDELKDTFFADLFSSRYSSWSADIVGKVKAMNENLRGVWSQPMTGHRKLKEGVFQTTYEDGTRVVVNYGTDVFVANGYSVPAQNYAVLPKEGAR</sequence>
<keyword evidence="2" id="KW-1185">Reference proteome</keyword>
<dbReference type="InterPro" id="IPR043751">
    <property type="entry name" value="DUF5696"/>
</dbReference>
<protein>
    <submittedName>
        <fullName evidence="1">Uncharacterized protein</fullName>
    </submittedName>
</protein>
<comment type="caution">
    <text evidence="1">The sequence shown here is derived from an EMBL/GenBank/DDBJ whole genome shotgun (WGS) entry which is preliminary data.</text>
</comment>
<organism evidence="1 2">
    <name type="scientific">Gordoniibacillus kamchatkensis</name>
    <dbReference type="NCBI Taxonomy" id="1590651"/>
    <lineage>
        <taxon>Bacteria</taxon>
        <taxon>Bacillati</taxon>
        <taxon>Bacillota</taxon>
        <taxon>Bacilli</taxon>
        <taxon>Bacillales</taxon>
        <taxon>Paenibacillaceae</taxon>
        <taxon>Gordoniibacillus</taxon>
    </lineage>
</organism>
<accession>A0ABR5AG59</accession>
<dbReference type="EMBL" id="JXAK01000029">
    <property type="protein sequence ID" value="KIL39935.1"/>
    <property type="molecule type" value="Genomic_DNA"/>
</dbReference>
<dbReference type="Proteomes" id="UP000031967">
    <property type="component" value="Unassembled WGS sequence"/>
</dbReference>
<dbReference type="Pfam" id="PF18952">
    <property type="entry name" value="DUF5696"/>
    <property type="match status" value="1"/>
</dbReference>
<evidence type="ECO:0000313" key="2">
    <source>
        <dbReference type="Proteomes" id="UP000031967"/>
    </source>
</evidence>
<reference evidence="1 2" key="1">
    <citation type="submission" date="2014-12" db="EMBL/GenBank/DDBJ databases">
        <title>Draft genome sequence of Paenibacillus kamchatkensis strain B-2647.</title>
        <authorList>
            <person name="Karlyshev A.V."/>
            <person name="Kudryashova E.B."/>
        </authorList>
    </citation>
    <scope>NUCLEOTIDE SEQUENCE [LARGE SCALE GENOMIC DNA]</scope>
    <source>
        <strain evidence="1 2">VKM B-2647</strain>
    </source>
</reference>
<gene>
    <name evidence="1" type="ORF">SD70_17105</name>
</gene>
<name>A0ABR5AG59_9BACL</name>
<proteinExistence type="predicted"/>
<evidence type="ECO:0000313" key="1">
    <source>
        <dbReference type="EMBL" id="KIL39935.1"/>
    </source>
</evidence>